<sequence>MSGRGKPHGPADQKNAQTVDERTVRKYDAVVQHLLKLPNLEKETLCSSEACAKIVAQIQIFMDQKLGYKAKSEDRFMTKIPAKLFRDYTEGGSLECILHLALQFRHDMQMMDGSVLRRFELLSEKQKLCARSLCMRLRDGLKDAGFWKAPVVYLWEDISADLMERLRDIVMKHEGVVSTDIKSASHIVLHYAAKDAEDNETYAREILREGNRSFAHWWYFPESWDCWTSALATTPEQESQAVDIPPDGKWKVGYDWLLDLDTYNEWMCELDYEIFDHPPRLLEAFAAADGGFTLASSKAISKNRRSFRRKVKHTTVYESGETPSEDTEIGRNSSVSPNELSSGIYPSPSSSSRLPTKLDIGSPSVSSGSSSTLRNVSTNPFPVSPHSGLSSGTFTRSLTKEGNISSPFHASTSPSPLPTAASSARFPSRGSPTAYVRDDSHVSPPLIDGTPTGTSSFSPTPAFSASEEDGTESPTSKRKRLLPQEESAAGSLVEGMPASVEISPGSAFGTLPPSYARLPPVAPSCDSPEISSSAAFSGEKHTKRARYMNASPSLVSTNENEEIGPTYIEIMDPPSTHTQTVTSRSYSNPVGDTILTRQFLVSPPSMVAPVRSVPLSEGGVSIAALQDLQSLAVESATAYAETVIKDTQKMPPLSPQELVVNGKQEELASANIFLSEKEDEATPSHTGKGTDSFPLSPTKQQASPPGSLGEVVKQPALENLLSSSSLLLRDRVTLLNISNLSQESTTQGMLLKTIPLGTPPDRPPPAEIEEKSKEMDKFLSTEEAGVGTPIPLEAPTSLYVLPTCSRWFDSHVVNAIERNQLSSLFSGSGLSLKEKEHSYKLIRNTIVAAYRQNPQRYLSATECRKLIDGDAALILRLHSFLDYWGIINFQADPSTIPYTHLRNKDFQLSQTNLSPGIPRETVPTTLSQKLNHGLSLPPASNLTSASQNILQDVRLGKSPPHRGGGPWKCASCGKLCLYSYYVLRPSDVTGISLGVLDKCVWCLKCFSDGRYPPVLTERHFLKVDIPIAQATGIDGEWSAKEVEKLIEGIELFKDNWEAVARHIGTGKTPHQCVSFFISIPIKEPFMSASASQDPLSSVPVTKTIPFRTMSNPLMAQLAFLASIVHPKVAACAAKAAFDSLVEAGCSPREGAPLLGEPPGLGEDASLPSASPSPISLTKLHSQDPFAHCKEKEGISGVDTSAPQKKGLAEKDEPLASSGSPSGLPDGYLTDVDIQVELRERVSVFYRKKDLVSVCSVG</sequence>
<protein>
    <submittedName>
        <fullName evidence="10">SWIRM domain-containing protein</fullName>
    </submittedName>
</protein>
<dbReference type="PROSITE" id="PS51293">
    <property type="entry name" value="SANT"/>
    <property type="match status" value="1"/>
</dbReference>
<comment type="caution">
    <text evidence="10">The sequence shown here is derived from an EMBL/GenBank/DDBJ whole genome shotgun (WGS) entry which is preliminary data.</text>
</comment>
<dbReference type="Pfam" id="PF00249">
    <property type="entry name" value="Myb_DNA-binding"/>
    <property type="match status" value="1"/>
</dbReference>
<proteinExistence type="predicted"/>
<evidence type="ECO:0000256" key="2">
    <source>
        <dbReference type="ARBA" id="ARBA00023125"/>
    </source>
</evidence>
<feature type="domain" description="Chromo" evidence="9">
    <location>
        <begin position="1"/>
        <end position="288"/>
    </location>
</feature>
<dbReference type="CDD" id="cd00167">
    <property type="entry name" value="SANT"/>
    <property type="match status" value="1"/>
</dbReference>
<feature type="compositionally biased region" description="Low complexity" evidence="5">
    <location>
        <begin position="361"/>
        <end position="371"/>
    </location>
</feature>
<evidence type="ECO:0000313" key="11">
    <source>
        <dbReference type="Proteomes" id="UP000823046"/>
    </source>
</evidence>
<dbReference type="Pfam" id="PF16496">
    <property type="entry name" value="SWIRM-assoc_2"/>
    <property type="match status" value="1"/>
</dbReference>
<keyword evidence="11" id="KW-1185">Reference proteome</keyword>
<feature type="region of interest" description="Disordered" evidence="5">
    <location>
        <begin position="676"/>
        <end position="710"/>
    </location>
</feature>
<evidence type="ECO:0000256" key="3">
    <source>
        <dbReference type="ARBA" id="ARBA00023163"/>
    </source>
</evidence>
<feature type="compositionally biased region" description="Low complexity" evidence="5">
    <location>
        <begin position="410"/>
        <end position="424"/>
    </location>
</feature>
<feature type="region of interest" description="Disordered" evidence="5">
    <location>
        <begin position="522"/>
        <end position="543"/>
    </location>
</feature>
<evidence type="ECO:0000259" key="8">
    <source>
        <dbReference type="PROSITE" id="PS51293"/>
    </source>
</evidence>
<evidence type="ECO:0000256" key="1">
    <source>
        <dbReference type="ARBA" id="ARBA00023015"/>
    </source>
</evidence>
<dbReference type="PANTHER" id="PTHR12802">
    <property type="entry name" value="SWI/SNF COMPLEX-RELATED"/>
    <property type="match status" value="1"/>
</dbReference>
<dbReference type="InterPro" id="IPR032450">
    <property type="entry name" value="SMARCC_N"/>
</dbReference>
<evidence type="ECO:0000259" key="9">
    <source>
        <dbReference type="PROSITE" id="PS52032"/>
    </source>
</evidence>
<keyword evidence="3" id="KW-0804">Transcription</keyword>
<dbReference type="InterPro" id="IPR007526">
    <property type="entry name" value="SWIRM"/>
</dbReference>
<dbReference type="PROSITE" id="PS52032">
    <property type="entry name" value="MARR_BRCT_CHROMO"/>
    <property type="match status" value="1"/>
</dbReference>
<name>A0ABQ7J6T6_9APIC</name>
<feature type="region of interest" description="Disordered" evidence="5">
    <location>
        <begin position="313"/>
        <end position="496"/>
    </location>
</feature>
<dbReference type="Gene3D" id="1.10.10.60">
    <property type="entry name" value="Homeodomain-like"/>
    <property type="match status" value="1"/>
</dbReference>
<dbReference type="SUPFAM" id="SSF46689">
    <property type="entry name" value="Homeodomain-like"/>
    <property type="match status" value="2"/>
</dbReference>
<accession>A0ABQ7J6T6</accession>
<dbReference type="InterPro" id="IPR036388">
    <property type="entry name" value="WH-like_DNA-bd_sf"/>
</dbReference>
<feature type="compositionally biased region" description="Low complexity" evidence="5">
    <location>
        <begin position="341"/>
        <end position="352"/>
    </location>
</feature>
<keyword evidence="4" id="KW-0539">Nucleus</keyword>
<feature type="compositionally biased region" description="Polar residues" evidence="5">
    <location>
        <begin position="330"/>
        <end position="340"/>
    </location>
</feature>
<evidence type="ECO:0000256" key="5">
    <source>
        <dbReference type="SAM" id="MobiDB-lite"/>
    </source>
</evidence>
<feature type="compositionally biased region" description="Polar residues" evidence="5">
    <location>
        <begin position="372"/>
        <end position="409"/>
    </location>
</feature>
<evidence type="ECO:0000259" key="7">
    <source>
        <dbReference type="PROSITE" id="PS50934"/>
    </source>
</evidence>
<keyword evidence="2" id="KW-0238">DNA-binding</keyword>
<dbReference type="InterPro" id="IPR049898">
    <property type="entry name" value="MARR_BRCT_CHROMO"/>
</dbReference>
<gene>
    <name evidence="10" type="ORF">IE077_004098</name>
</gene>
<dbReference type="PROSITE" id="PS50934">
    <property type="entry name" value="SWIRM"/>
    <property type="match status" value="1"/>
</dbReference>
<dbReference type="PANTHER" id="PTHR12802:SF41">
    <property type="entry name" value="BRAHMA ASSOCIATED PROTEIN 155 KDA"/>
    <property type="match status" value="1"/>
</dbReference>
<reference evidence="10 11" key="1">
    <citation type="journal article" date="2020" name="bioRxiv">
        <title>Metabolic contributions of an alphaproteobacterial endosymbiont in the apicomplexan Cardiosporidium cionae.</title>
        <authorList>
            <person name="Hunter E.S."/>
            <person name="Paight C.J."/>
            <person name="Lane C.E."/>
        </authorList>
    </citation>
    <scope>NUCLEOTIDE SEQUENCE [LARGE SCALE GENOMIC DNA]</scope>
    <source>
        <strain evidence="10">ESH_2018</strain>
    </source>
</reference>
<keyword evidence="1" id="KW-0805">Transcription regulation</keyword>
<feature type="compositionally biased region" description="Low complexity" evidence="5">
    <location>
        <begin position="449"/>
        <end position="465"/>
    </location>
</feature>
<dbReference type="Gene3D" id="1.10.10.10">
    <property type="entry name" value="Winged helix-like DNA-binding domain superfamily/Winged helix DNA-binding domain"/>
    <property type="match status" value="1"/>
</dbReference>
<feature type="domain" description="SANT" evidence="8">
    <location>
        <begin position="1032"/>
        <end position="1084"/>
    </location>
</feature>
<dbReference type="InterPro" id="IPR001005">
    <property type="entry name" value="SANT/Myb"/>
</dbReference>
<dbReference type="InterPro" id="IPR036420">
    <property type="entry name" value="BRCT_dom_sf"/>
</dbReference>
<evidence type="ECO:0000256" key="4">
    <source>
        <dbReference type="ARBA" id="ARBA00023242"/>
    </source>
</evidence>
<feature type="compositionally biased region" description="Polar residues" evidence="5">
    <location>
        <begin position="683"/>
        <end position="704"/>
    </location>
</feature>
<dbReference type="InterPro" id="IPR009057">
    <property type="entry name" value="Homeodomain-like_sf"/>
</dbReference>
<feature type="domain" description="Myb-like" evidence="6">
    <location>
        <begin position="1035"/>
        <end position="1080"/>
    </location>
</feature>
<feature type="region of interest" description="Disordered" evidence="5">
    <location>
        <begin position="1152"/>
        <end position="1173"/>
    </location>
</feature>
<dbReference type="Proteomes" id="UP000823046">
    <property type="component" value="Unassembled WGS sequence"/>
</dbReference>
<dbReference type="SUPFAM" id="SSF52113">
    <property type="entry name" value="BRCT domain"/>
    <property type="match status" value="1"/>
</dbReference>
<feature type="domain" description="SWIRM" evidence="7">
    <location>
        <begin position="799"/>
        <end position="898"/>
    </location>
</feature>
<dbReference type="SMART" id="SM00717">
    <property type="entry name" value="SANT"/>
    <property type="match status" value="1"/>
</dbReference>
<evidence type="ECO:0000259" key="6">
    <source>
        <dbReference type="PROSITE" id="PS50090"/>
    </source>
</evidence>
<dbReference type="InterPro" id="IPR017884">
    <property type="entry name" value="SANT_dom"/>
</dbReference>
<dbReference type="EMBL" id="JADAQX010000634">
    <property type="protein sequence ID" value="KAF8819698.1"/>
    <property type="molecule type" value="Genomic_DNA"/>
</dbReference>
<feature type="compositionally biased region" description="Low complexity" evidence="5">
    <location>
        <begin position="1214"/>
        <end position="1227"/>
    </location>
</feature>
<dbReference type="Pfam" id="PF04433">
    <property type="entry name" value="SWIRM"/>
    <property type="match status" value="1"/>
</dbReference>
<evidence type="ECO:0000313" key="10">
    <source>
        <dbReference type="EMBL" id="KAF8819698.1"/>
    </source>
</evidence>
<dbReference type="PROSITE" id="PS50090">
    <property type="entry name" value="MYB_LIKE"/>
    <property type="match status" value="1"/>
</dbReference>
<organism evidence="10 11">
    <name type="scientific">Cardiosporidium cionae</name>
    <dbReference type="NCBI Taxonomy" id="476202"/>
    <lineage>
        <taxon>Eukaryota</taxon>
        <taxon>Sar</taxon>
        <taxon>Alveolata</taxon>
        <taxon>Apicomplexa</taxon>
        <taxon>Aconoidasida</taxon>
        <taxon>Nephromycida</taxon>
        <taxon>Cardiosporidium</taxon>
    </lineage>
</organism>
<feature type="region of interest" description="Disordered" evidence="5">
    <location>
        <begin position="1190"/>
        <end position="1227"/>
    </location>
</feature>